<sequence length="525" mass="58656">MKREKMLKRLKKEKGPWDIVVIGGGATGLGIAVDAASRGYKTLLLEQHDFAKGTSSRSTKLVHGGVRYLQQGDISLVLEALKERGLMIKNAPHLVKNQAFIIPNYEWWDGPFYQVGLKVYDLMSGKLGIGSSKKLSKEETIEHIPTIDQKGLKGGVVYYDGQFDDARMALSLAKTAKQFNAVVLNYFEVIELKKNEEGIISGVKAKDLESGKVHNIEAKTVINATGVFADRIKKMDEPDIKEMIQPSQGIHLVVSKEFLPDKYAIMVPQTKDGRVMFAVPWHDKVVLGTTDTMKERPELEPEALPSEVDFILETAGQYLAKQPTREDVLAVFSGLRPLAKPEGEGKSTKEISRHHKVMISQSGLITIIGGKWTTYRKMAEDTVDNAILIGALPERKCITSNLPIYGYDQNLDITTDHLAVYGTEKYQLLELEEEEPALAEFLSEDIPLRKSQVVWAVRNEMARTVEDVLARRVRGLFLNAEESLRIAPEVASIMAAELNKEKDWVEDQLASFKEVAAHYTIDVGY</sequence>
<dbReference type="PRINTS" id="PR01001">
    <property type="entry name" value="FADG3PDH"/>
</dbReference>
<dbReference type="EMBL" id="LRPC01000012">
    <property type="protein sequence ID" value="KYG75827.1"/>
    <property type="molecule type" value="Genomic_DNA"/>
</dbReference>
<organism evidence="9 10">
    <name type="scientific">Roseivirga spongicola</name>
    <dbReference type="NCBI Taxonomy" id="333140"/>
    <lineage>
        <taxon>Bacteria</taxon>
        <taxon>Pseudomonadati</taxon>
        <taxon>Bacteroidota</taxon>
        <taxon>Cytophagia</taxon>
        <taxon>Cytophagales</taxon>
        <taxon>Roseivirgaceae</taxon>
        <taxon>Roseivirga</taxon>
    </lineage>
</organism>
<keyword evidence="3" id="KW-0285">Flavoprotein</keyword>
<keyword evidence="6" id="KW-0560">Oxidoreductase</keyword>
<evidence type="ECO:0000256" key="5">
    <source>
        <dbReference type="ARBA" id="ARBA00022827"/>
    </source>
</evidence>
<comment type="similarity">
    <text evidence="2">Belongs to the FAD-dependent glycerol-3-phosphate dehydrogenase family.</text>
</comment>
<evidence type="ECO:0000313" key="10">
    <source>
        <dbReference type="Proteomes" id="UP000075606"/>
    </source>
</evidence>
<dbReference type="PROSITE" id="PS00978">
    <property type="entry name" value="FAD_G3PDH_2"/>
    <property type="match status" value="1"/>
</dbReference>
<comment type="caution">
    <text evidence="9">The sequence shown here is derived from an EMBL/GenBank/DDBJ whole genome shotgun (WGS) entry which is preliminary data.</text>
</comment>
<dbReference type="GO" id="GO:0046168">
    <property type="term" value="P:glycerol-3-phosphate catabolic process"/>
    <property type="evidence" value="ECO:0007669"/>
    <property type="project" value="TreeGrafter"/>
</dbReference>
<comment type="cofactor">
    <cofactor evidence="1">
        <name>FAD</name>
        <dbReference type="ChEBI" id="CHEBI:57692"/>
    </cofactor>
</comment>
<keyword evidence="10" id="KW-1185">Reference proteome</keyword>
<dbReference type="InterPro" id="IPR031656">
    <property type="entry name" value="DAO_C"/>
</dbReference>
<evidence type="ECO:0000256" key="1">
    <source>
        <dbReference type="ARBA" id="ARBA00001974"/>
    </source>
</evidence>
<dbReference type="Pfam" id="PF01266">
    <property type="entry name" value="DAO"/>
    <property type="match status" value="1"/>
</dbReference>
<dbReference type="GO" id="GO:0004368">
    <property type="term" value="F:glycerol-3-phosphate dehydrogenase (quinone) activity"/>
    <property type="evidence" value="ECO:0007669"/>
    <property type="project" value="InterPro"/>
</dbReference>
<evidence type="ECO:0000313" key="9">
    <source>
        <dbReference type="EMBL" id="KYG75827.1"/>
    </source>
</evidence>
<dbReference type="InterPro" id="IPR006076">
    <property type="entry name" value="FAD-dep_OxRdtase"/>
</dbReference>
<evidence type="ECO:0000259" key="7">
    <source>
        <dbReference type="Pfam" id="PF01266"/>
    </source>
</evidence>
<evidence type="ECO:0000256" key="2">
    <source>
        <dbReference type="ARBA" id="ARBA00007330"/>
    </source>
</evidence>
<dbReference type="AlphaFoldDB" id="A0A150XAR6"/>
<protein>
    <submittedName>
        <fullName evidence="9">FAD-dependent oxidoreductase</fullName>
    </submittedName>
</protein>
<keyword evidence="4" id="KW-0319">Glycerol metabolism</keyword>
<dbReference type="Gene3D" id="1.10.8.870">
    <property type="entry name" value="Alpha-glycerophosphate oxidase, cap domain"/>
    <property type="match status" value="1"/>
</dbReference>
<gene>
    <name evidence="9" type="ORF">AWW68_08330</name>
</gene>
<reference evidence="9 10" key="1">
    <citation type="submission" date="2016-01" db="EMBL/GenBank/DDBJ databases">
        <title>Genome sequencing of Roseivirga spongicola UST030701-084.</title>
        <authorList>
            <person name="Selvaratnam C."/>
            <person name="Thevarajoo S."/>
            <person name="Goh K.M."/>
            <person name="Ee R."/>
            <person name="Chan K.-G."/>
            <person name="Chong C.S."/>
        </authorList>
    </citation>
    <scope>NUCLEOTIDE SEQUENCE [LARGE SCALE GENOMIC DNA]</scope>
    <source>
        <strain evidence="9 10">UST030701-084</strain>
    </source>
</reference>
<dbReference type="Proteomes" id="UP000075606">
    <property type="component" value="Unassembled WGS sequence"/>
</dbReference>
<dbReference type="OrthoDB" id="9766796at2"/>
<evidence type="ECO:0000256" key="4">
    <source>
        <dbReference type="ARBA" id="ARBA00022798"/>
    </source>
</evidence>
<evidence type="ECO:0000256" key="6">
    <source>
        <dbReference type="ARBA" id="ARBA00023002"/>
    </source>
</evidence>
<proteinExistence type="inferred from homology"/>
<dbReference type="InterPro" id="IPR000447">
    <property type="entry name" value="G3P_DH_FAD-dep"/>
</dbReference>
<dbReference type="Pfam" id="PF16901">
    <property type="entry name" value="DAO_C"/>
    <property type="match status" value="1"/>
</dbReference>
<dbReference type="SUPFAM" id="SSF51905">
    <property type="entry name" value="FAD/NAD(P)-binding domain"/>
    <property type="match status" value="1"/>
</dbReference>
<dbReference type="PANTHER" id="PTHR11985">
    <property type="entry name" value="GLYCEROL-3-PHOSPHATE DEHYDROGENASE"/>
    <property type="match status" value="1"/>
</dbReference>
<dbReference type="SUPFAM" id="SSF54373">
    <property type="entry name" value="FAD-linked reductases, C-terminal domain"/>
    <property type="match status" value="1"/>
</dbReference>
<dbReference type="InterPro" id="IPR036188">
    <property type="entry name" value="FAD/NAD-bd_sf"/>
</dbReference>
<feature type="domain" description="Alpha-glycerophosphate oxidase C-terminal" evidence="8">
    <location>
        <begin position="415"/>
        <end position="502"/>
    </location>
</feature>
<dbReference type="GO" id="GO:0006071">
    <property type="term" value="P:glycerol metabolic process"/>
    <property type="evidence" value="ECO:0007669"/>
    <property type="project" value="UniProtKB-KW"/>
</dbReference>
<dbReference type="RefSeq" id="WP_068219783.1">
    <property type="nucleotide sequence ID" value="NZ_CP139724.1"/>
</dbReference>
<evidence type="ECO:0000259" key="8">
    <source>
        <dbReference type="Pfam" id="PF16901"/>
    </source>
</evidence>
<dbReference type="PANTHER" id="PTHR11985:SF35">
    <property type="entry name" value="ANAEROBIC GLYCEROL-3-PHOSPHATE DEHYDROGENASE SUBUNIT A"/>
    <property type="match status" value="1"/>
</dbReference>
<name>A0A150XAR6_9BACT</name>
<dbReference type="Gene3D" id="3.50.50.60">
    <property type="entry name" value="FAD/NAD(P)-binding domain"/>
    <property type="match status" value="1"/>
</dbReference>
<dbReference type="Gene3D" id="3.30.9.10">
    <property type="entry name" value="D-Amino Acid Oxidase, subunit A, domain 2"/>
    <property type="match status" value="1"/>
</dbReference>
<dbReference type="STRING" id="333140.AWW68_08330"/>
<feature type="domain" description="FAD dependent oxidoreductase" evidence="7">
    <location>
        <begin position="18"/>
        <end position="376"/>
    </location>
</feature>
<dbReference type="InterPro" id="IPR038299">
    <property type="entry name" value="DAO_C_sf"/>
</dbReference>
<keyword evidence="5" id="KW-0274">FAD</keyword>
<evidence type="ECO:0000256" key="3">
    <source>
        <dbReference type="ARBA" id="ARBA00022630"/>
    </source>
</evidence>
<accession>A0A150XAR6</accession>